<dbReference type="Proteomes" id="UP001230328">
    <property type="component" value="Unassembled WGS sequence"/>
</dbReference>
<reference evidence="2 3" key="1">
    <citation type="submission" date="2023-07" db="EMBL/GenBank/DDBJ databases">
        <title>Comparative genomics of wheat-associated soil bacteria to identify genetic determinants of phenazine resistance.</title>
        <authorList>
            <person name="Mouncey N."/>
        </authorList>
    </citation>
    <scope>NUCLEOTIDE SEQUENCE [LARGE SCALE GENOMIC DNA]</scope>
    <source>
        <strain evidence="2 3">V2I4</strain>
    </source>
</reference>
<keyword evidence="3" id="KW-1185">Reference proteome</keyword>
<evidence type="ECO:0000256" key="1">
    <source>
        <dbReference type="SAM" id="MobiDB-lite"/>
    </source>
</evidence>
<accession>A0ABU0SNI8</accession>
<evidence type="ECO:0008006" key="4">
    <source>
        <dbReference type="Google" id="ProtNLM"/>
    </source>
</evidence>
<proteinExistence type="predicted"/>
<dbReference type="RefSeq" id="WP_307520439.1">
    <property type="nucleotide sequence ID" value="NZ_JAUSZI010000002.1"/>
</dbReference>
<dbReference type="EMBL" id="JAUSZI010000002">
    <property type="protein sequence ID" value="MDQ1025123.1"/>
    <property type="molecule type" value="Genomic_DNA"/>
</dbReference>
<evidence type="ECO:0000313" key="3">
    <source>
        <dbReference type="Proteomes" id="UP001230328"/>
    </source>
</evidence>
<sequence>MSSTPSTPSTPRARVWITAGLLSVALCGCSSLTGSTAGSTAGGTGGSAGGDNGGAGSTSSAADRADAPDVPATALDLERVCTDGLGYSGMPAYDRTKKTVHPAVLMNNPGDSWSQSEPPAGDFPKGWILGYSDKPADAELVVCVERTKASPTGKKCDMESDDGKPFTVSTHNTSYRLKVVEARTGKELYKYTGEATSDECPMYIFTSEGEDKDKHYNEVRPKDYRKRVQPFIAP</sequence>
<protein>
    <recommendedName>
        <fullName evidence="4">Lipoprotein</fullName>
    </recommendedName>
</protein>
<gene>
    <name evidence="2" type="ORF">QF035_002705</name>
</gene>
<comment type="caution">
    <text evidence="2">The sequence shown here is derived from an EMBL/GenBank/DDBJ whole genome shotgun (WGS) entry which is preliminary data.</text>
</comment>
<feature type="compositionally biased region" description="Gly residues" evidence="1">
    <location>
        <begin position="40"/>
        <end position="56"/>
    </location>
</feature>
<organism evidence="2 3">
    <name type="scientific">Streptomyces umbrinus</name>
    <dbReference type="NCBI Taxonomy" id="67370"/>
    <lineage>
        <taxon>Bacteria</taxon>
        <taxon>Bacillati</taxon>
        <taxon>Actinomycetota</taxon>
        <taxon>Actinomycetes</taxon>
        <taxon>Kitasatosporales</taxon>
        <taxon>Streptomycetaceae</taxon>
        <taxon>Streptomyces</taxon>
        <taxon>Streptomyces phaeochromogenes group</taxon>
    </lineage>
</organism>
<evidence type="ECO:0000313" key="2">
    <source>
        <dbReference type="EMBL" id="MDQ1025123.1"/>
    </source>
</evidence>
<name>A0ABU0SNI8_9ACTN</name>
<feature type="region of interest" description="Disordered" evidence="1">
    <location>
        <begin position="38"/>
        <end position="66"/>
    </location>
</feature>